<feature type="domain" description="Peptidase M14" evidence="13">
    <location>
        <begin position="131"/>
        <end position="448"/>
    </location>
</feature>
<keyword evidence="6 12" id="KW-0732">Signal</keyword>
<evidence type="ECO:0000256" key="8">
    <source>
        <dbReference type="ARBA" id="ARBA00022833"/>
    </source>
</evidence>
<keyword evidence="3" id="KW-0121">Carboxypeptidase</keyword>
<feature type="chain" id="PRO_5032397020" description="Peptidase M14 domain-containing protein" evidence="12">
    <location>
        <begin position="22"/>
        <end position="454"/>
    </location>
</feature>
<feature type="active site" description="Proton donor/acceptor" evidence="11">
    <location>
        <position position="411"/>
    </location>
</feature>
<evidence type="ECO:0000256" key="4">
    <source>
        <dbReference type="ARBA" id="ARBA00022670"/>
    </source>
</evidence>
<dbReference type="PANTHER" id="PTHR11705">
    <property type="entry name" value="PROTEASE FAMILY M14 CARBOXYPEPTIDASE A,B"/>
    <property type="match status" value="1"/>
</dbReference>
<name>A0A814F293_9BILA</name>
<dbReference type="SUPFAM" id="SSF54897">
    <property type="entry name" value="Protease propeptides/inhibitors"/>
    <property type="match status" value="1"/>
</dbReference>
<evidence type="ECO:0000256" key="11">
    <source>
        <dbReference type="PROSITE-ProRule" id="PRU01379"/>
    </source>
</evidence>
<organism evidence="14 15">
    <name type="scientific">Adineta steineri</name>
    <dbReference type="NCBI Taxonomy" id="433720"/>
    <lineage>
        <taxon>Eukaryota</taxon>
        <taxon>Metazoa</taxon>
        <taxon>Spiralia</taxon>
        <taxon>Gnathifera</taxon>
        <taxon>Rotifera</taxon>
        <taxon>Eurotatoria</taxon>
        <taxon>Bdelloidea</taxon>
        <taxon>Adinetida</taxon>
        <taxon>Adinetidae</taxon>
        <taxon>Adineta</taxon>
    </lineage>
</organism>
<evidence type="ECO:0000313" key="14">
    <source>
        <dbReference type="EMBL" id="CAF0974951.1"/>
    </source>
</evidence>
<sequence length="454" mass="51831">MNRLFSFVFTFACLAIWSINSERAYVHDKLVRLEPITDEHIHYLQALEETTSLDFWTEIMAPNRSVDVRIRANEYDQYVSQFKQYSLPYEIIVNDIQEVIDNEEKELAQDRLMRQIQSRWLGEAEPRIVGTYATYKQIETYLDEKAAADPQHIKVLDIGKTYEGRSIKVISIKMNPASTRNIWIDCGIHAREWITPATCIWLIEEFIKEYNNNDPIIRQILDKWTVYVAPSLNPDGYEYSQTSGNRLWRKNRFPTNALCNGVDLNRNYPWKWNTGGASTSACSETYCGRSAGSEIETQNVVKFLESLKGTWDMYMSFHAYGQWWLALGTCICHFMPMVNGGCNTPYGYTTGLPKDYQKQLATAQAGANALTAVRGTKYAVGSISGLLYIASGSTCDWAYDSLGIKHSYTIELPPTQQQSNIGFVLPVSEAPAVCRETYVGMKEFLRKVHEDTAQ</sequence>
<dbReference type="FunFam" id="3.40.630.10:FF:000084">
    <property type="entry name" value="Carboxypeptidase B2"/>
    <property type="match status" value="1"/>
</dbReference>
<dbReference type="SUPFAM" id="SSF53187">
    <property type="entry name" value="Zn-dependent exopeptidases"/>
    <property type="match status" value="1"/>
</dbReference>
<dbReference type="EMBL" id="CAJNOG010000122">
    <property type="protein sequence ID" value="CAF0974951.1"/>
    <property type="molecule type" value="Genomic_DNA"/>
</dbReference>
<evidence type="ECO:0000256" key="2">
    <source>
        <dbReference type="ARBA" id="ARBA00005988"/>
    </source>
</evidence>
<dbReference type="PANTHER" id="PTHR11705:SF91">
    <property type="entry name" value="FI01817P-RELATED"/>
    <property type="match status" value="1"/>
</dbReference>
<dbReference type="GO" id="GO:0005615">
    <property type="term" value="C:extracellular space"/>
    <property type="evidence" value="ECO:0007669"/>
    <property type="project" value="TreeGrafter"/>
</dbReference>
<comment type="cofactor">
    <cofactor evidence="1">
        <name>Zn(2+)</name>
        <dbReference type="ChEBI" id="CHEBI:29105"/>
    </cofactor>
</comment>
<feature type="signal peptide" evidence="12">
    <location>
        <begin position="1"/>
        <end position="21"/>
    </location>
</feature>
<evidence type="ECO:0000256" key="12">
    <source>
        <dbReference type="SAM" id="SignalP"/>
    </source>
</evidence>
<evidence type="ECO:0000256" key="7">
    <source>
        <dbReference type="ARBA" id="ARBA00022801"/>
    </source>
</evidence>
<comment type="caution">
    <text evidence="14">The sequence shown here is derived from an EMBL/GenBank/DDBJ whole genome shotgun (WGS) entry which is preliminary data.</text>
</comment>
<evidence type="ECO:0000259" key="13">
    <source>
        <dbReference type="PROSITE" id="PS52035"/>
    </source>
</evidence>
<keyword evidence="9" id="KW-0482">Metalloprotease</keyword>
<evidence type="ECO:0000256" key="6">
    <source>
        <dbReference type="ARBA" id="ARBA00022729"/>
    </source>
</evidence>
<dbReference type="FunFam" id="3.30.70.340:FF:000002">
    <property type="entry name" value="Carboxypeptidase A"/>
    <property type="match status" value="1"/>
</dbReference>
<evidence type="ECO:0000256" key="1">
    <source>
        <dbReference type="ARBA" id="ARBA00001947"/>
    </source>
</evidence>
<dbReference type="Proteomes" id="UP000663845">
    <property type="component" value="Unassembled WGS sequence"/>
</dbReference>
<dbReference type="InterPro" id="IPR003146">
    <property type="entry name" value="M14A_act_pep"/>
</dbReference>
<evidence type="ECO:0000256" key="3">
    <source>
        <dbReference type="ARBA" id="ARBA00022645"/>
    </source>
</evidence>
<reference evidence="14" key="1">
    <citation type="submission" date="2021-02" db="EMBL/GenBank/DDBJ databases">
        <authorList>
            <person name="Nowell W R."/>
        </authorList>
    </citation>
    <scope>NUCLEOTIDE SEQUENCE</scope>
</reference>
<dbReference type="Pfam" id="PF02244">
    <property type="entry name" value="Propep_M14"/>
    <property type="match status" value="1"/>
</dbReference>
<dbReference type="CDD" id="cd03860">
    <property type="entry name" value="M14_CP_A-B_like"/>
    <property type="match status" value="1"/>
</dbReference>
<dbReference type="InterPro" id="IPR000834">
    <property type="entry name" value="Peptidase_M14"/>
</dbReference>
<keyword evidence="5" id="KW-0479">Metal-binding</keyword>
<dbReference type="GO" id="GO:0008270">
    <property type="term" value="F:zinc ion binding"/>
    <property type="evidence" value="ECO:0007669"/>
    <property type="project" value="InterPro"/>
</dbReference>
<protein>
    <recommendedName>
        <fullName evidence="13">Peptidase M14 domain-containing protein</fullName>
    </recommendedName>
</protein>
<evidence type="ECO:0000256" key="10">
    <source>
        <dbReference type="ARBA" id="ARBA00023157"/>
    </source>
</evidence>
<dbReference type="Pfam" id="PF00246">
    <property type="entry name" value="Peptidase_M14"/>
    <property type="match status" value="1"/>
</dbReference>
<dbReference type="PROSITE" id="PS52035">
    <property type="entry name" value="PEPTIDASE_M14"/>
    <property type="match status" value="1"/>
</dbReference>
<comment type="similarity">
    <text evidence="2 11">Belongs to the peptidase M14 family.</text>
</comment>
<dbReference type="Gene3D" id="3.30.70.340">
    <property type="entry name" value="Metallocarboxypeptidase-like"/>
    <property type="match status" value="1"/>
</dbReference>
<evidence type="ECO:0000256" key="9">
    <source>
        <dbReference type="ARBA" id="ARBA00023049"/>
    </source>
</evidence>
<keyword evidence="4" id="KW-0645">Protease</keyword>
<proteinExistence type="inferred from homology"/>
<dbReference type="AlphaFoldDB" id="A0A814F293"/>
<dbReference type="GO" id="GO:0006508">
    <property type="term" value="P:proteolysis"/>
    <property type="evidence" value="ECO:0007669"/>
    <property type="project" value="UniProtKB-KW"/>
</dbReference>
<dbReference type="SMART" id="SM00631">
    <property type="entry name" value="Zn_pept"/>
    <property type="match status" value="1"/>
</dbReference>
<dbReference type="InterPro" id="IPR036990">
    <property type="entry name" value="M14A-like_propep"/>
</dbReference>
<evidence type="ECO:0000256" key="5">
    <source>
        <dbReference type="ARBA" id="ARBA00022723"/>
    </source>
</evidence>
<keyword evidence="10" id="KW-1015">Disulfide bond</keyword>
<dbReference type="PRINTS" id="PR00765">
    <property type="entry name" value="CRBOXYPTASEA"/>
</dbReference>
<accession>A0A814F293</accession>
<dbReference type="Gene3D" id="3.40.630.10">
    <property type="entry name" value="Zn peptidases"/>
    <property type="match status" value="1"/>
</dbReference>
<gene>
    <name evidence="14" type="ORF">JYZ213_LOCUS14603</name>
</gene>
<keyword evidence="7" id="KW-0378">Hydrolase</keyword>
<keyword evidence="8" id="KW-0862">Zinc</keyword>
<evidence type="ECO:0000313" key="15">
    <source>
        <dbReference type="Proteomes" id="UP000663845"/>
    </source>
</evidence>
<dbReference type="GO" id="GO:0004181">
    <property type="term" value="F:metallocarboxypeptidase activity"/>
    <property type="evidence" value="ECO:0007669"/>
    <property type="project" value="InterPro"/>
</dbReference>